<dbReference type="EMBL" id="DS469675">
    <property type="protein sequence ID" value="EDO36255.1"/>
    <property type="molecule type" value="Genomic_DNA"/>
</dbReference>
<accession>A7SJ89</accession>
<evidence type="ECO:0000256" key="1">
    <source>
        <dbReference type="ARBA" id="ARBA00004496"/>
    </source>
</evidence>
<dbReference type="OrthoDB" id="440673at2759"/>
<dbReference type="GO" id="GO:0008047">
    <property type="term" value="F:enzyme activator activity"/>
    <property type="evidence" value="ECO:0007669"/>
    <property type="project" value="InterPro"/>
</dbReference>
<comment type="similarity">
    <text evidence="2">Belongs to the DCP1 family.</text>
</comment>
<dbReference type="PANTHER" id="PTHR16290">
    <property type="entry name" value="TRANSCRIPTION FACTOR SMIF DECAPPING ENZYME DCP1"/>
    <property type="match status" value="1"/>
</dbReference>
<dbReference type="PANTHER" id="PTHR16290:SF0">
    <property type="entry name" value="DECAPPING PROTEIN 1, ISOFORM A"/>
    <property type="match status" value="1"/>
</dbReference>
<dbReference type="Proteomes" id="UP000001593">
    <property type="component" value="Unassembled WGS sequence"/>
</dbReference>
<dbReference type="GO" id="GO:0000290">
    <property type="term" value="P:deadenylation-dependent decapping of nuclear-transcribed mRNA"/>
    <property type="evidence" value="ECO:0007669"/>
    <property type="project" value="InterPro"/>
</dbReference>
<dbReference type="HOGENOM" id="CLU_152856_1_0_1"/>
<sequence>MADNSLSWTSTPELKLNLNAIKKCDQFVVNIIDTASQVALYKFNSETQAWEKTEVEGALFVYSRSSHPKTAFFIMNRLNMNNIMEPITRSMEFKMQDPFLLFRN</sequence>
<dbReference type="KEGG" id="nve:5507691"/>
<proteinExistence type="inferred from homology"/>
<comment type="subcellular location">
    <subcellularLocation>
        <location evidence="1">Cytoplasm</location>
    </subcellularLocation>
</comment>
<reference evidence="5 6" key="1">
    <citation type="journal article" date="2007" name="Science">
        <title>Sea anemone genome reveals ancestral eumetazoan gene repertoire and genomic organization.</title>
        <authorList>
            <person name="Putnam N.H."/>
            <person name="Srivastava M."/>
            <person name="Hellsten U."/>
            <person name="Dirks B."/>
            <person name="Chapman J."/>
            <person name="Salamov A."/>
            <person name="Terry A."/>
            <person name="Shapiro H."/>
            <person name="Lindquist E."/>
            <person name="Kapitonov V.V."/>
            <person name="Jurka J."/>
            <person name="Genikhovich G."/>
            <person name="Grigoriev I.V."/>
            <person name="Lucas S.M."/>
            <person name="Steele R.E."/>
            <person name="Finnerty J.R."/>
            <person name="Technau U."/>
            <person name="Martindale M.Q."/>
            <person name="Rokhsar D.S."/>
        </authorList>
    </citation>
    <scope>NUCLEOTIDE SEQUENCE [LARGE SCALE GENOMIC DNA]</scope>
    <source>
        <strain evidence="6">CH2 X CH6</strain>
    </source>
</reference>
<feature type="non-terminal residue" evidence="5">
    <location>
        <position position="1"/>
    </location>
</feature>
<gene>
    <name evidence="5" type="ORF">NEMVEDRAFT_v1g120311</name>
</gene>
<dbReference type="eggNOG" id="KOG2868">
    <property type="taxonomic scope" value="Eukaryota"/>
</dbReference>
<dbReference type="InterPro" id="IPR010334">
    <property type="entry name" value="Dcp1"/>
</dbReference>
<dbReference type="GO" id="GO:0006397">
    <property type="term" value="P:mRNA processing"/>
    <property type="evidence" value="ECO:0007669"/>
    <property type="project" value="UniProtKB-KW"/>
</dbReference>
<evidence type="ECO:0000256" key="2">
    <source>
        <dbReference type="ARBA" id="ARBA00008778"/>
    </source>
</evidence>
<evidence type="ECO:0000256" key="4">
    <source>
        <dbReference type="ARBA" id="ARBA00022664"/>
    </source>
</evidence>
<dbReference type="Gene3D" id="2.30.29.30">
    <property type="entry name" value="Pleckstrin-homology domain (PH domain)/Phosphotyrosine-binding domain (PTB)"/>
    <property type="match status" value="1"/>
</dbReference>
<keyword evidence="6" id="KW-1185">Reference proteome</keyword>
<dbReference type="AlphaFoldDB" id="A7SJ89"/>
<dbReference type="CDD" id="cd09804">
    <property type="entry name" value="Dcp1"/>
    <property type="match status" value="1"/>
</dbReference>
<dbReference type="STRING" id="45351.A7SJ89"/>
<keyword evidence="3" id="KW-0963">Cytoplasm</keyword>
<dbReference type="InterPro" id="IPR011993">
    <property type="entry name" value="PH-like_dom_sf"/>
</dbReference>
<evidence type="ECO:0000256" key="3">
    <source>
        <dbReference type="ARBA" id="ARBA00022490"/>
    </source>
</evidence>
<keyword evidence="4" id="KW-0507">mRNA processing</keyword>
<name>A7SJ89_NEMVE</name>
<dbReference type="OMA" id="QVLKFHY"/>
<dbReference type="InParanoid" id="A7SJ89"/>
<protein>
    <submittedName>
        <fullName evidence="5">Uncharacterized protein</fullName>
    </submittedName>
</protein>
<evidence type="ECO:0000313" key="5">
    <source>
        <dbReference type="EMBL" id="EDO36255.1"/>
    </source>
</evidence>
<organism evidence="5 6">
    <name type="scientific">Nematostella vectensis</name>
    <name type="common">Starlet sea anemone</name>
    <dbReference type="NCBI Taxonomy" id="45351"/>
    <lineage>
        <taxon>Eukaryota</taxon>
        <taxon>Metazoa</taxon>
        <taxon>Cnidaria</taxon>
        <taxon>Anthozoa</taxon>
        <taxon>Hexacorallia</taxon>
        <taxon>Actiniaria</taxon>
        <taxon>Edwardsiidae</taxon>
        <taxon>Nematostella</taxon>
    </lineage>
</organism>
<dbReference type="SUPFAM" id="SSF50729">
    <property type="entry name" value="PH domain-like"/>
    <property type="match status" value="1"/>
</dbReference>
<dbReference type="Pfam" id="PF06058">
    <property type="entry name" value="DCP1"/>
    <property type="match status" value="1"/>
</dbReference>
<evidence type="ECO:0000313" key="6">
    <source>
        <dbReference type="Proteomes" id="UP000001593"/>
    </source>
</evidence>
<dbReference type="GO" id="GO:0005737">
    <property type="term" value="C:cytoplasm"/>
    <property type="evidence" value="ECO:0007669"/>
    <property type="project" value="UniProtKB-SubCell"/>
</dbReference>
<dbReference type="PhylomeDB" id="A7SJ89"/>